<dbReference type="SUPFAM" id="SSF52317">
    <property type="entry name" value="Class I glutamine amidotransferase-like"/>
    <property type="match status" value="1"/>
</dbReference>
<organism evidence="3 4">
    <name type="scientific">Izhakiella capsodis</name>
    <dbReference type="NCBI Taxonomy" id="1367852"/>
    <lineage>
        <taxon>Bacteria</taxon>
        <taxon>Pseudomonadati</taxon>
        <taxon>Pseudomonadota</taxon>
        <taxon>Gammaproteobacteria</taxon>
        <taxon>Enterobacterales</taxon>
        <taxon>Erwiniaceae</taxon>
        <taxon>Izhakiella</taxon>
    </lineage>
</organism>
<keyword evidence="4" id="KW-1185">Reference proteome</keyword>
<reference evidence="4" key="1">
    <citation type="submission" date="2016-10" db="EMBL/GenBank/DDBJ databases">
        <authorList>
            <person name="Varghese N."/>
            <person name="Submissions S."/>
        </authorList>
    </citation>
    <scope>NUCLEOTIDE SEQUENCE [LARGE SCALE GENOMIC DNA]</scope>
    <source>
        <strain evidence="4">N6PO6</strain>
    </source>
</reference>
<keyword evidence="3" id="KW-0378">Hydrolase</keyword>
<evidence type="ECO:0000256" key="1">
    <source>
        <dbReference type="ARBA" id="ARBA00008542"/>
    </source>
</evidence>
<name>A0A1I4XIF2_9GAMM</name>
<gene>
    <name evidence="3" type="ORF">SAMN05216516_104154</name>
</gene>
<dbReference type="PANTHER" id="PTHR42733">
    <property type="entry name" value="DJ-1 PROTEIN"/>
    <property type="match status" value="1"/>
</dbReference>
<dbReference type="PANTHER" id="PTHR42733:SF2">
    <property type="entry name" value="DJ-1_THIJ_PFPI FAMILY PROTEIN"/>
    <property type="match status" value="1"/>
</dbReference>
<proteinExistence type="inferred from homology"/>
<comment type="similarity">
    <text evidence="1">Belongs to the peptidase C56 family.</text>
</comment>
<dbReference type="Gene3D" id="3.40.50.880">
    <property type="match status" value="1"/>
</dbReference>
<dbReference type="EMBL" id="FOVC01000004">
    <property type="protein sequence ID" value="SFN25376.1"/>
    <property type="molecule type" value="Genomic_DNA"/>
</dbReference>
<evidence type="ECO:0000313" key="3">
    <source>
        <dbReference type="EMBL" id="SFN25376.1"/>
    </source>
</evidence>
<dbReference type="STRING" id="1367852.SAMN05216516_104154"/>
<dbReference type="Proteomes" id="UP000242222">
    <property type="component" value="Unassembled WGS sequence"/>
</dbReference>
<evidence type="ECO:0000313" key="4">
    <source>
        <dbReference type="Proteomes" id="UP000242222"/>
    </source>
</evidence>
<dbReference type="CDD" id="cd03134">
    <property type="entry name" value="GATase1_PfpI_like"/>
    <property type="match status" value="1"/>
</dbReference>
<dbReference type="InterPro" id="IPR002818">
    <property type="entry name" value="DJ-1/PfpI"/>
</dbReference>
<sequence length="173" mass="18828">MRNRIAVLITDEFEDTEFTSPAEAYRAAGFEVVTIDDQAGKTIKGKKGHALVIDKAIDEVSTAEFIALLLPGGHSPDNLRGDDRFVKFTHDFVVSGKPVFAICHGPQLLISAGVVRSRKMTAVKAIAIDLKNAGADFHDKEVVVDNENLVTSRTPDDLPAFNREALRLLKAVS</sequence>
<dbReference type="OrthoDB" id="9792284at2"/>
<dbReference type="AlphaFoldDB" id="A0A1I4XIF2"/>
<dbReference type="RefSeq" id="WP_092877047.1">
    <property type="nucleotide sequence ID" value="NZ_FOVC01000004.1"/>
</dbReference>
<dbReference type="NCBIfam" id="TIGR01382">
    <property type="entry name" value="PfpI"/>
    <property type="match status" value="1"/>
</dbReference>
<dbReference type="Pfam" id="PF01965">
    <property type="entry name" value="DJ-1_PfpI"/>
    <property type="match status" value="1"/>
</dbReference>
<dbReference type="FunFam" id="3.40.50.880:FF:000017">
    <property type="entry name" value="Type 1 glutamine amidotransferase"/>
    <property type="match status" value="1"/>
</dbReference>
<feature type="domain" description="DJ-1/PfpI" evidence="2">
    <location>
        <begin position="4"/>
        <end position="167"/>
    </location>
</feature>
<evidence type="ECO:0000259" key="2">
    <source>
        <dbReference type="Pfam" id="PF01965"/>
    </source>
</evidence>
<dbReference type="GO" id="GO:0006508">
    <property type="term" value="P:proteolysis"/>
    <property type="evidence" value="ECO:0007669"/>
    <property type="project" value="UniProtKB-KW"/>
</dbReference>
<dbReference type="PROSITE" id="PS51276">
    <property type="entry name" value="PEPTIDASE_C56_PFPI"/>
    <property type="match status" value="1"/>
</dbReference>
<dbReference type="GO" id="GO:0008233">
    <property type="term" value="F:peptidase activity"/>
    <property type="evidence" value="ECO:0007669"/>
    <property type="project" value="UniProtKB-KW"/>
</dbReference>
<dbReference type="InterPro" id="IPR029062">
    <property type="entry name" value="Class_I_gatase-like"/>
</dbReference>
<dbReference type="InterPro" id="IPR006286">
    <property type="entry name" value="C56_PfpI-like"/>
</dbReference>
<keyword evidence="3" id="KW-0645">Protease</keyword>
<accession>A0A1I4XIF2</accession>
<protein>
    <submittedName>
        <fullName evidence="3">Protease I</fullName>
    </submittedName>
</protein>